<evidence type="ECO:0000256" key="8">
    <source>
        <dbReference type="ARBA" id="ARBA00023002"/>
    </source>
</evidence>
<organism evidence="13 14">
    <name type="scientific">Kushneria aurantia</name>
    <dbReference type="NCBI Taxonomy" id="504092"/>
    <lineage>
        <taxon>Bacteria</taxon>
        <taxon>Pseudomonadati</taxon>
        <taxon>Pseudomonadota</taxon>
        <taxon>Gammaproteobacteria</taxon>
        <taxon>Oceanospirillales</taxon>
        <taxon>Halomonadaceae</taxon>
        <taxon>Kushneria</taxon>
    </lineage>
</organism>
<dbReference type="Proteomes" id="UP001589814">
    <property type="component" value="Unassembled WGS sequence"/>
</dbReference>
<keyword evidence="5 10" id="KW-0274">FAD</keyword>
<evidence type="ECO:0000256" key="5">
    <source>
        <dbReference type="ARBA" id="ARBA00022827"/>
    </source>
</evidence>
<evidence type="ECO:0000256" key="1">
    <source>
        <dbReference type="ARBA" id="ARBA00022448"/>
    </source>
</evidence>
<feature type="domain" description="Flavodoxin-like" evidence="11">
    <location>
        <begin position="66"/>
        <end position="204"/>
    </location>
</feature>
<name>A0ABV6G6J4_9GAMM</name>
<dbReference type="InterPro" id="IPR017938">
    <property type="entry name" value="Riboflavin_synthase-like_b-brl"/>
</dbReference>
<keyword evidence="9 10" id="KW-0198">Cysteine biosynthesis</keyword>
<dbReference type="InterPro" id="IPR001094">
    <property type="entry name" value="Flavdoxin-like"/>
</dbReference>
<evidence type="ECO:0000313" key="13">
    <source>
        <dbReference type="EMBL" id="MFC0269276.1"/>
    </source>
</evidence>
<dbReference type="Gene3D" id="2.40.30.10">
    <property type="entry name" value="Translation factors"/>
    <property type="match status" value="1"/>
</dbReference>
<dbReference type="InterPro" id="IPR008254">
    <property type="entry name" value="Flavodoxin/NO_synth"/>
</dbReference>
<dbReference type="EC" id="1.8.1.2" evidence="10"/>
<comment type="function">
    <text evidence="10">Component of the sulfite reductase complex that catalyzes the 6-electron reduction of sulfite to sulfide. This is one of several activities required for the biosynthesis of L-cysteine from sulfate. The flavoprotein component catalyzes the electron flow from NADPH -&gt; FAD -&gt; FMN to the hemoprotein component.</text>
</comment>
<keyword evidence="8 10" id="KW-0560">Oxidoreductase</keyword>
<dbReference type="PANTHER" id="PTHR19384">
    <property type="entry name" value="NITRIC OXIDE SYNTHASE-RELATED"/>
    <property type="match status" value="1"/>
</dbReference>
<dbReference type="InterPro" id="IPR017927">
    <property type="entry name" value="FAD-bd_FR_type"/>
</dbReference>
<evidence type="ECO:0000256" key="9">
    <source>
        <dbReference type="ARBA" id="ARBA00023192"/>
    </source>
</evidence>
<evidence type="ECO:0000256" key="10">
    <source>
        <dbReference type="PIRNR" id="PIRNR000207"/>
    </source>
</evidence>
<keyword evidence="1 10" id="KW-0813">Transport</keyword>
<dbReference type="InterPro" id="IPR010199">
    <property type="entry name" value="CysJ"/>
</dbReference>
<evidence type="ECO:0000256" key="6">
    <source>
        <dbReference type="ARBA" id="ARBA00022857"/>
    </source>
</evidence>
<dbReference type="PROSITE" id="PS51384">
    <property type="entry name" value="FAD_FR"/>
    <property type="match status" value="1"/>
</dbReference>
<dbReference type="Pfam" id="PF00175">
    <property type="entry name" value="NAD_binding_1"/>
    <property type="match status" value="1"/>
</dbReference>
<evidence type="ECO:0000256" key="7">
    <source>
        <dbReference type="ARBA" id="ARBA00022982"/>
    </source>
</evidence>
<dbReference type="Gene3D" id="1.20.990.10">
    <property type="entry name" value="NADPH-cytochrome p450 Reductase, Chain A, domain 3"/>
    <property type="match status" value="1"/>
</dbReference>
<dbReference type="InterPro" id="IPR029039">
    <property type="entry name" value="Flavoprotein-like_sf"/>
</dbReference>
<dbReference type="PRINTS" id="PR00369">
    <property type="entry name" value="FLAVODOXIN"/>
</dbReference>
<dbReference type="EMBL" id="JBHLVX010000056">
    <property type="protein sequence ID" value="MFC0269276.1"/>
    <property type="molecule type" value="Genomic_DNA"/>
</dbReference>
<reference evidence="13 14" key="1">
    <citation type="submission" date="2024-09" db="EMBL/GenBank/DDBJ databases">
        <authorList>
            <person name="Sun Q."/>
            <person name="Mori K."/>
        </authorList>
    </citation>
    <scope>NUCLEOTIDE SEQUENCE [LARGE SCALE GENOMIC DNA]</scope>
    <source>
        <strain evidence="13 14">CCM 7415</strain>
    </source>
</reference>
<gene>
    <name evidence="13" type="ORF">ACFFHW_15000</name>
</gene>
<keyword evidence="6 10" id="KW-0521">NADP</keyword>
<evidence type="ECO:0000256" key="2">
    <source>
        <dbReference type="ARBA" id="ARBA00022605"/>
    </source>
</evidence>
<dbReference type="InterPro" id="IPR001433">
    <property type="entry name" value="OxRdtase_FAD/NAD-bd"/>
</dbReference>
<comment type="catalytic activity">
    <reaction evidence="10">
        <text>hydrogen sulfide + 3 NADP(+) + 3 H2O = sulfite + 3 NADPH + 4 H(+)</text>
        <dbReference type="Rhea" id="RHEA:13801"/>
        <dbReference type="ChEBI" id="CHEBI:15377"/>
        <dbReference type="ChEBI" id="CHEBI:15378"/>
        <dbReference type="ChEBI" id="CHEBI:17359"/>
        <dbReference type="ChEBI" id="CHEBI:29919"/>
        <dbReference type="ChEBI" id="CHEBI:57783"/>
        <dbReference type="ChEBI" id="CHEBI:58349"/>
        <dbReference type="EC" id="1.8.1.2"/>
    </reaction>
</comment>
<comment type="subunit">
    <text evidence="10">Alpha(8)-beta(8). The alpha component is a flavoprotein, the beta component is a hemoprotein.</text>
</comment>
<comment type="cofactor">
    <cofactor evidence="10">
        <name>FMN</name>
        <dbReference type="ChEBI" id="CHEBI:58210"/>
    </cofactor>
    <text evidence="10">Binds 1 FMN per subunit.</text>
</comment>
<dbReference type="Gene3D" id="3.40.50.80">
    <property type="entry name" value="Nucleotide-binding domain of ferredoxin-NADP reductase (FNR) module"/>
    <property type="match status" value="1"/>
</dbReference>
<dbReference type="Gene3D" id="3.40.50.360">
    <property type="match status" value="1"/>
</dbReference>
<dbReference type="SUPFAM" id="SSF52343">
    <property type="entry name" value="Ferredoxin reductase-like, C-terminal NADP-linked domain"/>
    <property type="match status" value="1"/>
</dbReference>
<dbReference type="RefSeq" id="WP_019951583.1">
    <property type="nucleotide sequence ID" value="NZ_JBHLVX010000056.1"/>
</dbReference>
<keyword evidence="2 10" id="KW-0028">Amino-acid biosynthesis</keyword>
<comment type="caution">
    <text evidence="13">The sequence shown here is derived from an EMBL/GenBank/DDBJ whole genome shotgun (WGS) entry which is preliminary data.</text>
</comment>
<sequence>MSQGPLLDTNSPLSTDQAGRLNEVLGQLDRDQRSWLSGYLAGLNASGAQPGAVEGGAQSTAALPEITVLYGSQTGNAEGVAELARDHAMAHGFNVRLVDMADMAKKDLKDPANLMVVVSTQGDGEPPDTAIGFYELISGRKAPKLDGHRFAVLGLGDSSYEQFCQMGKEFDARFAELGAERISDRVDCDVDYDEAAEAWIESVLARFAEATGAGAAQTTAATPAAATGGDSPWSKKNPFYAEVLDAVVLNDEGSSKETRHIELSLEDSGLAYEPGDALGVVPHNDPGYVDELLEKLRLHHDSELESGSRIRDALLAEFEVTTLTRPFMEKWAELSDDAELRRLLGEDARDELKEWIYGRHIIDVIEQFPIENLDAATFTRALRKLPPRLYSIASSYNADPDEVHLTVGVVRYESHGRSRNGVTTGYLADHVQPGDRVPVYIDRNKNFKLPHDPSAAIIMVGPGTGVAPFRAFMQERDELGADGDNWLFFGEQHFRSDFLYQAEWLNWREKGLLTRLDVAFSRDQAEKIYVQDRIREKGAEVWQWLENGAHCYVCGDGDRMAADVHRALLDVIGEQGGLDEEAAAGYLRDLQQAKRYQRDVY</sequence>
<feature type="domain" description="FAD-binding FR-type" evidence="12">
    <location>
        <begin position="236"/>
        <end position="450"/>
    </location>
</feature>
<keyword evidence="4 10" id="KW-0288">FMN</keyword>
<keyword evidence="7 10" id="KW-0249">Electron transport</keyword>
<protein>
    <recommendedName>
        <fullName evidence="10">Sulfite reductase [NADPH] flavoprotein alpha-component</fullName>
        <shortName evidence="10">SiR-FP</shortName>
        <ecNumber evidence="10">1.8.1.2</ecNumber>
    </recommendedName>
</protein>
<evidence type="ECO:0000259" key="11">
    <source>
        <dbReference type="PROSITE" id="PS50902"/>
    </source>
</evidence>
<dbReference type="SUPFAM" id="SSF63380">
    <property type="entry name" value="Riboflavin synthase domain-like"/>
    <property type="match status" value="1"/>
</dbReference>
<dbReference type="NCBIfam" id="NF004859">
    <property type="entry name" value="PRK06214.1"/>
    <property type="match status" value="1"/>
</dbReference>
<accession>A0ABV6G6J4</accession>
<dbReference type="PRINTS" id="PR00371">
    <property type="entry name" value="FPNCR"/>
</dbReference>
<dbReference type="GO" id="GO:0004783">
    <property type="term" value="F:sulfite reductase (NADPH) activity"/>
    <property type="evidence" value="ECO:0007669"/>
    <property type="project" value="UniProtKB-EC"/>
</dbReference>
<evidence type="ECO:0000256" key="4">
    <source>
        <dbReference type="ARBA" id="ARBA00022643"/>
    </source>
</evidence>
<dbReference type="PIRSF" id="PIRSF000207">
    <property type="entry name" value="SiR-FP_CysJ"/>
    <property type="match status" value="1"/>
</dbReference>
<dbReference type="NCBIfam" id="TIGR01931">
    <property type="entry name" value="cysJ"/>
    <property type="match status" value="1"/>
</dbReference>
<dbReference type="Pfam" id="PF00667">
    <property type="entry name" value="FAD_binding_1"/>
    <property type="match status" value="1"/>
</dbReference>
<evidence type="ECO:0000256" key="3">
    <source>
        <dbReference type="ARBA" id="ARBA00022630"/>
    </source>
</evidence>
<evidence type="ECO:0000259" key="12">
    <source>
        <dbReference type="PROSITE" id="PS51384"/>
    </source>
</evidence>
<proteinExistence type="predicted"/>
<dbReference type="InterPro" id="IPR003097">
    <property type="entry name" value="CysJ-like_FAD-binding"/>
</dbReference>
<dbReference type="InterPro" id="IPR039261">
    <property type="entry name" value="FNR_nucleotide-bd"/>
</dbReference>
<dbReference type="Pfam" id="PF00258">
    <property type="entry name" value="Flavodoxin_1"/>
    <property type="match status" value="1"/>
</dbReference>
<dbReference type="InterPro" id="IPR001709">
    <property type="entry name" value="Flavoprot_Pyr_Nucl_cyt_Rdtase"/>
</dbReference>
<keyword evidence="14" id="KW-1185">Reference proteome</keyword>
<keyword evidence="3 10" id="KW-0285">Flavoprotein</keyword>
<evidence type="ECO:0000313" key="14">
    <source>
        <dbReference type="Proteomes" id="UP001589814"/>
    </source>
</evidence>
<comment type="cofactor">
    <cofactor evidence="10">
        <name>FAD</name>
        <dbReference type="ChEBI" id="CHEBI:57692"/>
    </cofactor>
    <text evidence="10">Binds 1 FAD per subunit.</text>
</comment>
<dbReference type="PANTHER" id="PTHR19384:SF128">
    <property type="entry name" value="NADPH OXIDOREDUCTASE A"/>
    <property type="match status" value="1"/>
</dbReference>
<dbReference type="CDD" id="cd06199">
    <property type="entry name" value="SiR"/>
    <property type="match status" value="1"/>
</dbReference>
<dbReference type="PROSITE" id="PS50902">
    <property type="entry name" value="FLAVODOXIN_LIKE"/>
    <property type="match status" value="1"/>
</dbReference>
<dbReference type="SUPFAM" id="SSF52218">
    <property type="entry name" value="Flavoproteins"/>
    <property type="match status" value="1"/>
</dbReference>
<dbReference type="InterPro" id="IPR023173">
    <property type="entry name" value="NADPH_Cyt_P450_Rdtase_alpha"/>
</dbReference>
<comment type="pathway">
    <text evidence="10">Sulfur metabolism; hydrogen sulfide biosynthesis; hydrogen sulfide from sulfite (NADPH route): step 1/1.</text>
</comment>